<evidence type="ECO:0000259" key="12">
    <source>
        <dbReference type="PROSITE" id="PS50113"/>
    </source>
</evidence>
<dbReference type="NCBIfam" id="TIGR00229">
    <property type="entry name" value="sensory_box"/>
    <property type="match status" value="1"/>
</dbReference>
<dbReference type="Pfam" id="PF13426">
    <property type="entry name" value="PAS_9"/>
    <property type="match status" value="1"/>
</dbReference>
<evidence type="ECO:0000256" key="5">
    <source>
        <dbReference type="ARBA" id="ARBA00022991"/>
    </source>
</evidence>
<dbReference type="Proteomes" id="UP000509346">
    <property type="component" value="Chromosome"/>
</dbReference>
<dbReference type="GO" id="GO:0016301">
    <property type="term" value="F:kinase activity"/>
    <property type="evidence" value="ECO:0007669"/>
    <property type="project" value="UniProtKB-KW"/>
</dbReference>
<dbReference type="GeneID" id="56081361"/>
<dbReference type="InterPro" id="IPR000014">
    <property type="entry name" value="PAS"/>
</dbReference>
<feature type="domain" description="PAC" evidence="12">
    <location>
        <begin position="213"/>
        <end position="267"/>
    </location>
</feature>
<dbReference type="Gene3D" id="3.30.450.20">
    <property type="entry name" value="PAS domain"/>
    <property type="match status" value="1"/>
</dbReference>
<dbReference type="InterPro" id="IPR011006">
    <property type="entry name" value="CheY-like_superfamily"/>
</dbReference>
<dbReference type="PROSITE" id="PS50110">
    <property type="entry name" value="RESPONSE_REGULATORY"/>
    <property type="match status" value="1"/>
</dbReference>
<dbReference type="EMBL" id="CP058909">
    <property type="protein sequence ID" value="QLH80512.1"/>
    <property type="molecule type" value="Genomic_DNA"/>
</dbReference>
<dbReference type="Gene3D" id="3.40.50.2300">
    <property type="match status" value="1"/>
</dbReference>
<proteinExistence type="predicted"/>
<dbReference type="Gene3D" id="3.30.450.40">
    <property type="match status" value="1"/>
</dbReference>
<evidence type="ECO:0000259" key="11">
    <source>
        <dbReference type="PROSITE" id="PS50112"/>
    </source>
</evidence>
<dbReference type="InterPro" id="IPR035965">
    <property type="entry name" value="PAS-like_dom_sf"/>
</dbReference>
<evidence type="ECO:0000256" key="2">
    <source>
        <dbReference type="ARBA" id="ARBA00022643"/>
    </source>
</evidence>
<organism evidence="13 14">
    <name type="scientific">Halosimplex pelagicum</name>
    <dbReference type="NCBI Taxonomy" id="869886"/>
    <lineage>
        <taxon>Archaea</taxon>
        <taxon>Methanobacteriati</taxon>
        <taxon>Methanobacteriota</taxon>
        <taxon>Stenosarchaea group</taxon>
        <taxon>Halobacteria</taxon>
        <taxon>Halobacteriales</taxon>
        <taxon>Haloarculaceae</taxon>
        <taxon>Halosimplex</taxon>
    </lineage>
</organism>
<dbReference type="InterPro" id="IPR007050">
    <property type="entry name" value="HTH_bacterioopsin"/>
</dbReference>
<dbReference type="PANTHER" id="PTHR47429">
    <property type="entry name" value="PROTEIN TWIN LOV 1"/>
    <property type="match status" value="1"/>
</dbReference>
<name>A0A7D5TQK1_9EURY</name>
<dbReference type="SMART" id="SM00448">
    <property type="entry name" value="REC"/>
    <property type="match status" value="1"/>
</dbReference>
<feature type="coiled-coil region" evidence="9">
    <location>
        <begin position="258"/>
        <end position="289"/>
    </location>
</feature>
<dbReference type="KEGG" id="hpel:HZS54_02190"/>
<dbReference type="CDD" id="cd00130">
    <property type="entry name" value="PAS"/>
    <property type="match status" value="1"/>
</dbReference>
<keyword evidence="1" id="KW-0285">Flavoprotein</keyword>
<reference evidence="13 14" key="1">
    <citation type="submission" date="2020-07" db="EMBL/GenBank/DDBJ databases">
        <title>Halosimplex litoreum sp. nov. and Halosimplex rubrum sp. nov., isolated from different salt environments.</title>
        <authorList>
            <person name="Cui H."/>
        </authorList>
    </citation>
    <scope>NUCLEOTIDE SEQUENCE [LARGE SCALE GENOMIC DNA]</scope>
    <source>
        <strain evidence="13 14">R2</strain>
    </source>
</reference>
<keyword evidence="6" id="KW-0805">Transcription regulation</keyword>
<evidence type="ECO:0000256" key="8">
    <source>
        <dbReference type="PROSITE-ProRule" id="PRU00169"/>
    </source>
</evidence>
<dbReference type="InterPro" id="IPR031803">
    <property type="entry name" value="BAT_GAF/HTH-assoc"/>
</dbReference>
<evidence type="ECO:0000313" key="14">
    <source>
        <dbReference type="Proteomes" id="UP000509346"/>
    </source>
</evidence>
<comment type="caution">
    <text evidence="8">Lacks conserved residue(s) required for the propagation of feature annotation.</text>
</comment>
<dbReference type="Pfam" id="PF04967">
    <property type="entry name" value="HTH_10"/>
    <property type="match status" value="1"/>
</dbReference>
<keyword evidence="9" id="KW-0175">Coiled coil</keyword>
<dbReference type="GO" id="GO:0000160">
    <property type="term" value="P:phosphorelay signal transduction system"/>
    <property type="evidence" value="ECO:0007669"/>
    <property type="project" value="InterPro"/>
</dbReference>
<evidence type="ECO:0000256" key="7">
    <source>
        <dbReference type="ARBA" id="ARBA00023163"/>
    </source>
</evidence>
<dbReference type="AlphaFoldDB" id="A0A7D5TQK1"/>
<evidence type="ECO:0000256" key="1">
    <source>
        <dbReference type="ARBA" id="ARBA00022630"/>
    </source>
</evidence>
<evidence type="ECO:0000256" key="6">
    <source>
        <dbReference type="ARBA" id="ARBA00023015"/>
    </source>
</evidence>
<evidence type="ECO:0000256" key="4">
    <source>
        <dbReference type="ARBA" id="ARBA00022777"/>
    </source>
</evidence>
<keyword evidence="4" id="KW-0418">Kinase</keyword>
<keyword evidence="2" id="KW-0288">FMN</keyword>
<evidence type="ECO:0000259" key="10">
    <source>
        <dbReference type="PROSITE" id="PS50110"/>
    </source>
</evidence>
<dbReference type="InterPro" id="IPR003018">
    <property type="entry name" value="GAF"/>
</dbReference>
<dbReference type="Pfam" id="PF15915">
    <property type="entry name" value="BAT"/>
    <property type="match status" value="1"/>
</dbReference>
<accession>A0A7D5TQK1</accession>
<dbReference type="InterPro" id="IPR001789">
    <property type="entry name" value="Sig_transdc_resp-reg_receiver"/>
</dbReference>
<dbReference type="InterPro" id="IPR001610">
    <property type="entry name" value="PAC"/>
</dbReference>
<protein>
    <submittedName>
        <fullName evidence="13">PAS domain-containing protein</fullName>
    </submittedName>
</protein>
<dbReference type="PROSITE" id="PS50113">
    <property type="entry name" value="PAC"/>
    <property type="match status" value="1"/>
</dbReference>
<dbReference type="SMART" id="SM00086">
    <property type="entry name" value="PAC"/>
    <property type="match status" value="1"/>
</dbReference>
<keyword evidence="14" id="KW-1185">Reference proteome</keyword>
<dbReference type="PROSITE" id="PS50112">
    <property type="entry name" value="PAS"/>
    <property type="match status" value="1"/>
</dbReference>
<keyword evidence="7" id="KW-0804">Transcription</keyword>
<dbReference type="InterPro" id="IPR000700">
    <property type="entry name" value="PAS-assoc_C"/>
</dbReference>
<sequence>MTRSTAGAGRRVLYVDPDDERAAPVADALREAGYAFERARDAAAALDAVATDPPAAVVSERRLPDSSGLDLLTDVRERTDDLPFLIFTAIGDEHLASDAIAAGVTDYVPRDPPEKQLGALVDALDAAVAAGDRRFAEVTEELKDRAMDEAPVGITIADGKRRDTPLIYVNDAFEALAGYDEADVLGRNCNFMQGDGSEEAKIAEMAKAIDAGEPVSVELVNYTDDGEQFWNRVHIAPIHGEGDEVTHYVGFQEDVTERVEAEREAQRQAEKARAERETVEALLDRLDGLLTDVTSELLSAETRSAVERAVADRLVETDEYALAWVGEAEPATDAIRPGTWAGVADPPSLELPVDGADPAARAARTGDAQFVDADAVPSVYEDLVDGGAGGLAALPLQYGDVGYGVLVVGLRPEADLPEPEQRVLAAVAQSTAMALHALTSQRLLGSDDVTELAFSLAGEDPFFVGLSAEIDAEFVHTGTVTREAGPTTFFFETDADPEAVVEAATARGDVTACTPVTTGDGRSVVEFTVAESPLVELLLDRGGRVAAMSAAGGTGDLTVEIPPEAQPRTVVEAVEDRIAGADLSAYREHERPAESRQDVRARIDDRLTDRQSTALQTAIVGGFFEWPRETNGEDLAAAMDIGRSTFHQHLRAAQRKVFEELYG</sequence>
<dbReference type="OrthoDB" id="106505at2157"/>
<dbReference type="InterPro" id="IPR029016">
    <property type="entry name" value="GAF-like_dom_sf"/>
</dbReference>
<dbReference type="RefSeq" id="WP_179920340.1">
    <property type="nucleotide sequence ID" value="NZ_CP058909.1"/>
</dbReference>
<dbReference type="SUPFAM" id="SSF52172">
    <property type="entry name" value="CheY-like"/>
    <property type="match status" value="1"/>
</dbReference>
<dbReference type="SUPFAM" id="SSF55781">
    <property type="entry name" value="GAF domain-like"/>
    <property type="match status" value="1"/>
</dbReference>
<evidence type="ECO:0000313" key="13">
    <source>
        <dbReference type="EMBL" id="QLH80512.1"/>
    </source>
</evidence>
<feature type="domain" description="PAS" evidence="11">
    <location>
        <begin position="139"/>
        <end position="212"/>
    </location>
</feature>
<dbReference type="Pfam" id="PF00072">
    <property type="entry name" value="Response_reg"/>
    <property type="match status" value="1"/>
</dbReference>
<gene>
    <name evidence="13" type="ORF">HZS54_02190</name>
</gene>
<dbReference type="PANTHER" id="PTHR47429:SF2">
    <property type="entry name" value="PROTEIN TWIN LOV 1"/>
    <property type="match status" value="1"/>
</dbReference>
<keyword evidence="3" id="KW-0808">Transferase</keyword>
<dbReference type="SUPFAM" id="SSF55785">
    <property type="entry name" value="PYP-like sensor domain (PAS domain)"/>
    <property type="match status" value="1"/>
</dbReference>
<evidence type="ECO:0000256" key="3">
    <source>
        <dbReference type="ARBA" id="ARBA00022679"/>
    </source>
</evidence>
<keyword evidence="5" id="KW-0157">Chromophore</keyword>
<dbReference type="Pfam" id="PF13185">
    <property type="entry name" value="GAF_2"/>
    <property type="match status" value="1"/>
</dbReference>
<feature type="domain" description="Response regulatory" evidence="10">
    <location>
        <begin position="11"/>
        <end position="125"/>
    </location>
</feature>
<evidence type="ECO:0000256" key="9">
    <source>
        <dbReference type="SAM" id="Coils"/>
    </source>
</evidence>